<protein>
    <recommendedName>
        <fullName evidence="4">CcoQ/FixQ family Cbb3-type cytochrome c oxidase assembly chaperone</fullName>
    </recommendedName>
</protein>
<gene>
    <name evidence="2" type="ORF">NPE20_14690</name>
</gene>
<dbReference type="Proteomes" id="UP001204376">
    <property type="component" value="Unassembled WGS sequence"/>
</dbReference>
<evidence type="ECO:0000313" key="3">
    <source>
        <dbReference type="Proteomes" id="UP001204376"/>
    </source>
</evidence>
<dbReference type="EMBL" id="JANHOH010000002">
    <property type="protein sequence ID" value="MCQ6959221.1"/>
    <property type="molecule type" value="Genomic_DNA"/>
</dbReference>
<evidence type="ECO:0008006" key="4">
    <source>
        <dbReference type="Google" id="ProtNLM"/>
    </source>
</evidence>
<comment type="caution">
    <text evidence="2">The sequence shown here is derived from an EMBL/GenBank/DDBJ whole genome shotgun (WGS) entry which is preliminary data.</text>
</comment>
<keyword evidence="1" id="KW-0812">Transmembrane</keyword>
<accession>A0ABT1T3N5</accession>
<sequence length="62" mass="7124">MFKQFTENVSGHQVYLLSSLGIFLAFFILVTVLLIRMRKAHIEHMSDLPLQDGDEIQPSNFS</sequence>
<dbReference type="RefSeq" id="WP_256539408.1">
    <property type="nucleotide sequence ID" value="NZ_JANHOH010000002.1"/>
</dbReference>
<evidence type="ECO:0000256" key="1">
    <source>
        <dbReference type="SAM" id="Phobius"/>
    </source>
</evidence>
<keyword evidence="3" id="KW-1185">Reference proteome</keyword>
<name>A0ABT1T3N5_9SPHI</name>
<feature type="transmembrane region" description="Helical" evidence="1">
    <location>
        <begin position="12"/>
        <end position="35"/>
    </location>
</feature>
<evidence type="ECO:0000313" key="2">
    <source>
        <dbReference type="EMBL" id="MCQ6959221.1"/>
    </source>
</evidence>
<keyword evidence="1" id="KW-0472">Membrane</keyword>
<organism evidence="2 3">
    <name type="scientific">Mucilaginibacter aquariorum</name>
    <dbReference type="NCBI Taxonomy" id="2967225"/>
    <lineage>
        <taxon>Bacteria</taxon>
        <taxon>Pseudomonadati</taxon>
        <taxon>Bacteroidota</taxon>
        <taxon>Sphingobacteriia</taxon>
        <taxon>Sphingobacteriales</taxon>
        <taxon>Sphingobacteriaceae</taxon>
        <taxon>Mucilaginibacter</taxon>
    </lineage>
</organism>
<keyword evidence="1" id="KW-1133">Transmembrane helix</keyword>
<reference evidence="2 3" key="1">
    <citation type="submission" date="2022-07" db="EMBL/GenBank/DDBJ databases">
        <title>Mucilaginibacter sp. JC4.</title>
        <authorList>
            <person name="Le V."/>
            <person name="Ko S.-R."/>
            <person name="Ahn C.-Y."/>
            <person name="Oh H.-M."/>
        </authorList>
    </citation>
    <scope>NUCLEOTIDE SEQUENCE [LARGE SCALE GENOMIC DNA]</scope>
    <source>
        <strain evidence="2 3">JC4</strain>
    </source>
</reference>
<proteinExistence type="predicted"/>